<reference evidence="7 9" key="3">
    <citation type="submission" date="2023-06" db="EMBL/GenBank/DDBJ databases">
        <title>Genomic Analysis of Acinetobacter Strains Recovered from South Australian Aquatic Samples provides Insights into the Circulation of Antibiotic Resistance determinants in the Environment.</title>
        <authorList>
            <person name="Tobin L."/>
            <person name="Jarocki V.M."/>
            <person name="Kenyon J."/>
            <person name="Drigo B."/>
            <person name="Donner E."/>
            <person name="Djordjevic S.P."/>
            <person name="Hamidian M."/>
        </authorList>
    </citation>
    <scope>NUCLEOTIDE SEQUENCE [LARGE SCALE GENOMIC DNA]</scope>
    <source>
        <strain evidence="7 9">SAAc652</strain>
    </source>
</reference>
<evidence type="ECO:0000313" key="9">
    <source>
        <dbReference type="Proteomes" id="UP001278188"/>
    </source>
</evidence>
<dbReference type="InterPro" id="IPR039418">
    <property type="entry name" value="LexA-like"/>
</dbReference>
<dbReference type="Proteomes" id="UP000263753">
    <property type="component" value="Chromosome"/>
</dbReference>
<proteinExistence type="predicted"/>
<dbReference type="EMBL" id="CP032134">
    <property type="protein sequence ID" value="AXY56726.1"/>
    <property type="molecule type" value="Genomic_DNA"/>
</dbReference>
<feature type="domain" description="Peptidase S24/S26A/S26B/S26C" evidence="4">
    <location>
        <begin position="80"/>
        <end position="201"/>
    </location>
</feature>
<sequence length="208" mass="23365">MQRLRSEIERIGVSELARKAGVARNSLYNWSEKGNIPMDKLFLLAEYGVNVDYILNGQSQDATSSVMDEFGLIPVREDIEVSAGAGAFVGMEDSSAYCMAFRKDWLNSRGLKEKDLYVVFTRGDSMEPTISDQDSLLVNTAEKMPHDGHIYVIRSQDTLWVKRIQKLLNGSLLLISDNKIYPPMELNLNEASDVEIIGKVVSSSKNFY</sequence>
<protein>
    <submittedName>
        <fullName evidence="7">LexA family transcriptional regulator</fullName>
    </submittedName>
    <submittedName>
        <fullName evidence="6">Peptidase S24</fullName>
    </submittedName>
</protein>
<evidence type="ECO:0000259" key="4">
    <source>
        <dbReference type="Pfam" id="PF00717"/>
    </source>
</evidence>
<dbReference type="CDD" id="cd06529">
    <property type="entry name" value="S24_LexA-like"/>
    <property type="match status" value="1"/>
</dbReference>
<dbReference type="RefSeq" id="WP_087514044.1">
    <property type="nucleotide sequence ID" value="NZ_CP032134.1"/>
</dbReference>
<keyword evidence="9" id="KW-1185">Reference proteome</keyword>
<dbReference type="CDD" id="cd00093">
    <property type="entry name" value="HTH_XRE"/>
    <property type="match status" value="1"/>
</dbReference>
<keyword evidence="3" id="KW-0804">Transcription</keyword>
<name>A0A3B7LVC5_9GAMM</name>
<evidence type="ECO:0000256" key="2">
    <source>
        <dbReference type="ARBA" id="ARBA00023125"/>
    </source>
</evidence>
<accession>A0A3B7LVC5</accession>
<dbReference type="InterPro" id="IPR010982">
    <property type="entry name" value="Lambda_DNA-bd_dom_sf"/>
</dbReference>
<evidence type="ECO:0000313" key="6">
    <source>
        <dbReference type="EMBL" id="AXY56726.1"/>
    </source>
</evidence>
<organism evidence="6 8">
    <name type="scientific">Acinetobacter chinensis</name>
    <dbReference type="NCBI Taxonomy" id="2004650"/>
    <lineage>
        <taxon>Bacteria</taxon>
        <taxon>Pseudomonadati</taxon>
        <taxon>Pseudomonadota</taxon>
        <taxon>Gammaproteobacteria</taxon>
        <taxon>Moraxellales</taxon>
        <taxon>Moraxellaceae</taxon>
        <taxon>Acinetobacter</taxon>
    </lineage>
</organism>
<dbReference type="GO" id="GO:0045892">
    <property type="term" value="P:negative regulation of DNA-templated transcription"/>
    <property type="evidence" value="ECO:0007669"/>
    <property type="project" value="InterPro"/>
</dbReference>
<evidence type="ECO:0000259" key="5">
    <source>
        <dbReference type="Pfam" id="PF07022"/>
    </source>
</evidence>
<evidence type="ECO:0000313" key="8">
    <source>
        <dbReference type="Proteomes" id="UP000263753"/>
    </source>
</evidence>
<dbReference type="Gene3D" id="1.10.260.40">
    <property type="entry name" value="lambda repressor-like DNA-binding domains"/>
    <property type="match status" value="1"/>
</dbReference>
<dbReference type="SUPFAM" id="SSF51306">
    <property type="entry name" value="LexA/Signal peptidase"/>
    <property type="match status" value="1"/>
</dbReference>
<dbReference type="InterPro" id="IPR001387">
    <property type="entry name" value="Cro/C1-type_HTH"/>
</dbReference>
<keyword evidence="1" id="KW-0805">Transcription regulation</keyword>
<dbReference type="KEGG" id="achi:CDG60_09205"/>
<keyword evidence="2" id="KW-0238">DNA-binding</keyword>
<reference evidence="6" key="2">
    <citation type="journal article" date="2019" name="J. Microbiol.">
        <title>Acinetobacter chinensis, a novel Acinetobacter species, carrying blaNDM-1, recovered from hospital sewage.</title>
        <authorList>
            <person name="Hu Y."/>
            <person name="Feng Y."/>
            <person name="Qin J."/>
            <person name="Zhang X."/>
            <person name="Zong Z."/>
        </authorList>
    </citation>
    <scope>NUCLEOTIDE SEQUENCE</scope>
    <source>
        <strain evidence="6">WCHAc010005</strain>
    </source>
</reference>
<dbReference type="PANTHER" id="PTHR40661">
    <property type="match status" value="1"/>
</dbReference>
<dbReference type="PANTHER" id="PTHR40661:SF3">
    <property type="entry name" value="FELS-1 PROPHAGE TRANSCRIPTIONAL REGULATOR"/>
    <property type="match status" value="1"/>
</dbReference>
<dbReference type="GO" id="GO:0003677">
    <property type="term" value="F:DNA binding"/>
    <property type="evidence" value="ECO:0007669"/>
    <property type="project" value="UniProtKB-KW"/>
</dbReference>
<dbReference type="Pfam" id="PF07022">
    <property type="entry name" value="Phage_CI_repr"/>
    <property type="match status" value="1"/>
</dbReference>
<dbReference type="InterPro" id="IPR015927">
    <property type="entry name" value="Peptidase_S24_S26A/B/C"/>
</dbReference>
<evidence type="ECO:0000256" key="1">
    <source>
        <dbReference type="ARBA" id="ARBA00023015"/>
    </source>
</evidence>
<dbReference type="InterPro" id="IPR036286">
    <property type="entry name" value="LexA/Signal_pep-like_sf"/>
</dbReference>
<evidence type="ECO:0000256" key="3">
    <source>
        <dbReference type="ARBA" id="ARBA00023163"/>
    </source>
</evidence>
<evidence type="ECO:0000313" key="7">
    <source>
        <dbReference type="EMBL" id="MDV2468411.1"/>
    </source>
</evidence>
<reference evidence="8" key="1">
    <citation type="submission" date="2018-09" db="EMBL/GenBank/DDBJ databases">
        <title>The complete genome of Acinetobacter sp. strain WCHAc010005.</title>
        <authorList>
            <person name="Hu Y."/>
            <person name="Long H."/>
            <person name="Feng Y."/>
            <person name="Zong Z."/>
        </authorList>
    </citation>
    <scope>NUCLEOTIDE SEQUENCE [LARGE SCALE GENOMIC DNA]</scope>
    <source>
        <strain evidence="8">WCHAc010005</strain>
    </source>
</reference>
<dbReference type="AlphaFoldDB" id="A0A3B7LVC5"/>
<gene>
    <name evidence="6" type="ORF">CDG60_09205</name>
    <name evidence="7" type="ORF">QR674_05385</name>
</gene>
<dbReference type="Pfam" id="PF00717">
    <property type="entry name" value="Peptidase_S24"/>
    <property type="match status" value="1"/>
</dbReference>
<dbReference type="Gene3D" id="2.10.109.10">
    <property type="entry name" value="Umud Fragment, subunit A"/>
    <property type="match status" value="1"/>
</dbReference>
<dbReference type="EMBL" id="JASVDY010000001">
    <property type="protein sequence ID" value="MDV2468411.1"/>
    <property type="molecule type" value="Genomic_DNA"/>
</dbReference>
<dbReference type="InterPro" id="IPR010744">
    <property type="entry name" value="Phage_CI_N"/>
</dbReference>
<dbReference type="Proteomes" id="UP001278188">
    <property type="component" value="Unassembled WGS sequence"/>
</dbReference>
<feature type="domain" description="Bacteriophage CI repressor N-terminal" evidence="5">
    <location>
        <begin position="14"/>
        <end position="58"/>
    </location>
</feature>